<reference evidence="1 2" key="1">
    <citation type="journal article" date="2013" name="PLoS ONE">
        <title>Genomic Adaptation of the Lactobacillus casei Group.</title>
        <authorList>
            <person name="Toh H."/>
            <person name="Oshima K."/>
            <person name="Nakano A."/>
            <person name="Takahata M."/>
            <person name="Murakami M."/>
            <person name="Takaki T."/>
            <person name="Nishiyama H."/>
            <person name="Igimi S."/>
            <person name="Hattori M."/>
            <person name="Morita H."/>
        </authorList>
    </citation>
    <scope>NUCLEOTIDE SEQUENCE [LARGE SCALE GENOMIC DNA]</scope>
    <source>
        <strain evidence="1 2">ATCC 393</strain>
    </source>
</reference>
<dbReference type="GeneID" id="45550124"/>
<evidence type="ECO:0000313" key="2">
    <source>
        <dbReference type="Proteomes" id="UP000015560"/>
    </source>
</evidence>
<accession>A0AAD1ETY4</accession>
<dbReference type="EMBL" id="AP012544">
    <property type="protein sequence ID" value="BAN75768.1"/>
    <property type="molecule type" value="Genomic_DNA"/>
</dbReference>
<dbReference type="Proteomes" id="UP000015560">
    <property type="component" value="Chromosome"/>
</dbReference>
<protein>
    <submittedName>
        <fullName evidence="1">Uncharacterized protein</fullName>
    </submittedName>
</protein>
<evidence type="ECO:0000313" key="1">
    <source>
        <dbReference type="EMBL" id="BAN75768.1"/>
    </source>
</evidence>
<name>A0AAD1ETY4_LACCA</name>
<organism evidence="1 2">
    <name type="scientific">Lacticaseibacillus casei DSM 20011 = JCM 1134 = ATCC 393</name>
    <dbReference type="NCBI Taxonomy" id="1423732"/>
    <lineage>
        <taxon>Bacteria</taxon>
        <taxon>Bacillati</taxon>
        <taxon>Bacillota</taxon>
        <taxon>Bacilli</taxon>
        <taxon>Lactobacillales</taxon>
        <taxon>Lactobacillaceae</taxon>
        <taxon>Lacticaseibacillus</taxon>
    </lineage>
</organism>
<gene>
    <name evidence="1" type="ORF">LBCZ_2600</name>
</gene>
<dbReference type="AlphaFoldDB" id="A0AAD1ETY4"/>
<dbReference type="RefSeq" id="WP_039639834.1">
    <property type="nucleotide sequence ID" value="NZ_AP012544.1"/>
</dbReference>
<sequence>MQTTQRPVLSLMLLGDFETAIFWLKAPSQRSSTIWPEIAEFGTTRNLLPKPFLCFSEFIRLLTF</sequence>
<proteinExistence type="predicted"/>